<dbReference type="Pfam" id="PF00589">
    <property type="entry name" value="Phage_integrase"/>
    <property type="match status" value="1"/>
</dbReference>
<dbReference type="InterPro" id="IPR050808">
    <property type="entry name" value="Phage_Integrase"/>
</dbReference>
<gene>
    <name evidence="6" type="ordered locus">Snov_1965</name>
</gene>
<dbReference type="Pfam" id="PF22022">
    <property type="entry name" value="Phage_int_M"/>
    <property type="match status" value="1"/>
</dbReference>
<dbReference type="InterPro" id="IPR002104">
    <property type="entry name" value="Integrase_catalytic"/>
</dbReference>
<dbReference type="Pfam" id="PF13356">
    <property type="entry name" value="Arm-DNA-bind_3"/>
    <property type="match status" value="1"/>
</dbReference>
<dbReference type="EMBL" id="CP002026">
    <property type="protein sequence ID" value="ADH89265.1"/>
    <property type="molecule type" value="Genomic_DNA"/>
</dbReference>
<keyword evidence="7" id="KW-1185">Reference proteome</keyword>
<dbReference type="InterPro" id="IPR013762">
    <property type="entry name" value="Integrase-like_cat_sf"/>
</dbReference>
<evidence type="ECO:0000313" key="6">
    <source>
        <dbReference type="EMBL" id="ADH89265.1"/>
    </source>
</evidence>
<keyword evidence="2" id="KW-0229">DNA integration</keyword>
<dbReference type="GO" id="GO:0006310">
    <property type="term" value="P:DNA recombination"/>
    <property type="evidence" value="ECO:0007669"/>
    <property type="project" value="UniProtKB-KW"/>
</dbReference>
<dbReference type="Gene3D" id="1.10.443.10">
    <property type="entry name" value="Intergrase catalytic core"/>
    <property type="match status" value="1"/>
</dbReference>
<dbReference type="PROSITE" id="PS51898">
    <property type="entry name" value="TYR_RECOMBINASE"/>
    <property type="match status" value="1"/>
</dbReference>
<dbReference type="InterPro" id="IPR053876">
    <property type="entry name" value="Phage_int_M"/>
</dbReference>
<accession>D6ZZC9</accession>
<dbReference type="GO" id="GO:0015074">
    <property type="term" value="P:DNA integration"/>
    <property type="evidence" value="ECO:0007669"/>
    <property type="project" value="UniProtKB-KW"/>
</dbReference>
<dbReference type="eggNOG" id="COG0582">
    <property type="taxonomic scope" value="Bacteria"/>
</dbReference>
<dbReference type="PANTHER" id="PTHR30629">
    <property type="entry name" value="PROPHAGE INTEGRASE"/>
    <property type="match status" value="1"/>
</dbReference>
<dbReference type="InterPro" id="IPR010998">
    <property type="entry name" value="Integrase_recombinase_N"/>
</dbReference>
<dbReference type="InterPro" id="IPR011010">
    <property type="entry name" value="DNA_brk_join_enz"/>
</dbReference>
<dbReference type="Proteomes" id="UP000006633">
    <property type="component" value="Chromosome"/>
</dbReference>
<evidence type="ECO:0000256" key="1">
    <source>
        <dbReference type="ARBA" id="ARBA00008857"/>
    </source>
</evidence>
<keyword evidence="3" id="KW-0238">DNA-binding</keyword>
<dbReference type="AlphaFoldDB" id="D6ZZC9"/>
<dbReference type="GO" id="GO:0003677">
    <property type="term" value="F:DNA binding"/>
    <property type="evidence" value="ECO:0007669"/>
    <property type="project" value="UniProtKB-KW"/>
</dbReference>
<feature type="domain" description="Tyr recombinase" evidence="5">
    <location>
        <begin position="208"/>
        <end position="381"/>
    </location>
</feature>
<dbReference type="Gene3D" id="3.30.160.390">
    <property type="entry name" value="Integrase, DNA-binding domain"/>
    <property type="match status" value="1"/>
</dbReference>
<dbReference type="PANTHER" id="PTHR30629:SF2">
    <property type="entry name" value="PROPHAGE INTEGRASE INTS-RELATED"/>
    <property type="match status" value="1"/>
</dbReference>
<dbReference type="SUPFAM" id="SSF56349">
    <property type="entry name" value="DNA breaking-rejoining enzymes"/>
    <property type="match status" value="1"/>
</dbReference>
<organism evidence="6 7">
    <name type="scientific">Ancylobacter novellus (strain ATCC 8093 / DSM 506 / JCM 20403 / CCM 1077 / IAM 12100 / NBRC 12443 / NCIMB 10456)</name>
    <name type="common">Starkeya novella</name>
    <dbReference type="NCBI Taxonomy" id="639283"/>
    <lineage>
        <taxon>Bacteria</taxon>
        <taxon>Pseudomonadati</taxon>
        <taxon>Pseudomonadota</taxon>
        <taxon>Alphaproteobacteria</taxon>
        <taxon>Hyphomicrobiales</taxon>
        <taxon>Xanthobacteraceae</taxon>
        <taxon>Ancylobacter</taxon>
    </lineage>
</organism>
<proteinExistence type="inferred from homology"/>
<evidence type="ECO:0000256" key="2">
    <source>
        <dbReference type="ARBA" id="ARBA00022908"/>
    </source>
</evidence>
<dbReference type="KEGG" id="sno:Snov_1965"/>
<comment type="similarity">
    <text evidence="1">Belongs to the 'phage' integrase family.</text>
</comment>
<sequence>MARSLLTALAIKHAKKDKLSDGEGLYLHRAKSGTWYWTFIYTRHGRRREMSLGPYGAGTGQVSIAAARRKADEVREIIGAGGNPFTEMAERKARVPLVTFGTVADEYIDAMKSQWRGRATEAGWRRVATVYAKGLRRIPVAEVTTEDVVRVLKPIWTSMPETAQKTRERVKLILDHAKARGIRTGPNPAEWKGHLDQILPRRDPLQKRNHAAMPYPDLPAFMAALRKANGTAARCLEFTILTAARSGEARGAVWSELDLAAKVWTIPAGRMKAGKEHRVPLSARAVELLEVQKARALSDLVFPGQSAKRQMSDPALAKVLTANGGTGFTVHGMRSAFRDWVSEETDFQREVAEAALAHAVGDQVERAYRRGDALAKRRLLMDAWASFCAGSN</sequence>
<evidence type="ECO:0000313" key="7">
    <source>
        <dbReference type="Proteomes" id="UP000006633"/>
    </source>
</evidence>
<dbReference type="HOGENOM" id="CLU_027562_0_2_5"/>
<name>D6ZZC9_ANCN5</name>
<dbReference type="Gene3D" id="1.10.150.130">
    <property type="match status" value="1"/>
</dbReference>
<dbReference type="InterPro" id="IPR025166">
    <property type="entry name" value="Integrase_DNA_bind_dom"/>
</dbReference>
<evidence type="ECO:0000256" key="4">
    <source>
        <dbReference type="ARBA" id="ARBA00023172"/>
    </source>
</evidence>
<evidence type="ECO:0000256" key="3">
    <source>
        <dbReference type="ARBA" id="ARBA00023125"/>
    </source>
</evidence>
<dbReference type="OrthoDB" id="9795573at2"/>
<evidence type="ECO:0000259" key="5">
    <source>
        <dbReference type="PROSITE" id="PS51898"/>
    </source>
</evidence>
<dbReference type="InterPro" id="IPR038488">
    <property type="entry name" value="Integrase_DNA-bd_sf"/>
</dbReference>
<protein>
    <submittedName>
        <fullName evidence="6">Integrase family protein</fullName>
    </submittedName>
</protein>
<reference evidence="6 7" key="1">
    <citation type="journal article" date="2012" name="Stand. Genomic Sci.">
        <title>Complete genome sequence of the facultatively chemolithoautotrophic and methylotrophic alpha Proteobacterium Starkeya novella type strain (ATCC 8093(T)).</title>
        <authorList>
            <person name="Kappler U."/>
            <person name="Davenport K."/>
            <person name="Beatson S."/>
            <person name="Lucas S."/>
            <person name="Lapidus A."/>
            <person name="Copeland A."/>
            <person name="Berry K.W."/>
            <person name="Glavina Del Rio T."/>
            <person name="Hammon N."/>
            <person name="Dalin E."/>
            <person name="Tice H."/>
            <person name="Pitluck S."/>
            <person name="Richardson P."/>
            <person name="Bruce D."/>
            <person name="Goodwin L.A."/>
            <person name="Han C."/>
            <person name="Tapia R."/>
            <person name="Detter J.C."/>
            <person name="Chang Y.J."/>
            <person name="Jeffries C.D."/>
            <person name="Land M."/>
            <person name="Hauser L."/>
            <person name="Kyrpides N.C."/>
            <person name="Goker M."/>
            <person name="Ivanova N."/>
            <person name="Klenk H.P."/>
            <person name="Woyke T."/>
        </authorList>
    </citation>
    <scope>NUCLEOTIDE SEQUENCE [LARGE SCALE GENOMIC DNA]</scope>
    <source>
        <strain evidence="7">ATCC 8093 / DSM 506 / JCM 20403 / CCM 1077 / IAM 12100 / NBRC 12443 / NCIMB 10456</strain>
    </source>
</reference>
<dbReference type="CDD" id="cd00801">
    <property type="entry name" value="INT_P4_C"/>
    <property type="match status" value="1"/>
</dbReference>
<keyword evidence="4" id="KW-0233">DNA recombination</keyword>
<dbReference type="STRING" id="639283.Snov_1965"/>